<dbReference type="Proteomes" id="UP001372834">
    <property type="component" value="Unassembled WGS sequence"/>
</dbReference>
<dbReference type="PANTHER" id="PTHR23089">
    <property type="entry name" value="HISTIDINE TRIAD HIT PROTEIN"/>
    <property type="match status" value="1"/>
</dbReference>
<evidence type="ECO:0000313" key="7">
    <source>
        <dbReference type="Proteomes" id="UP001372834"/>
    </source>
</evidence>
<dbReference type="AlphaFoldDB" id="A0AAN8S4C5"/>
<evidence type="ECO:0000313" key="6">
    <source>
        <dbReference type="EMBL" id="KAK6634707.1"/>
    </source>
</evidence>
<dbReference type="CDD" id="cd01276">
    <property type="entry name" value="PKCI_related"/>
    <property type="match status" value="1"/>
</dbReference>
<dbReference type="InterPro" id="IPR027267">
    <property type="entry name" value="AH/BAR_dom_sf"/>
</dbReference>
<dbReference type="PRINTS" id="PR00332">
    <property type="entry name" value="HISTRIAD"/>
</dbReference>
<gene>
    <name evidence="6" type="ORF">RUM43_012109</name>
</gene>
<accession>A0AAN8S4C5</accession>
<dbReference type="PROSITE" id="PS51084">
    <property type="entry name" value="HIT_2"/>
    <property type="match status" value="1"/>
</dbReference>
<feature type="compositionally biased region" description="Polar residues" evidence="4">
    <location>
        <begin position="279"/>
        <end position="288"/>
    </location>
</feature>
<feature type="domain" description="HIT" evidence="5">
    <location>
        <begin position="335"/>
        <end position="442"/>
    </location>
</feature>
<dbReference type="InterPro" id="IPR019808">
    <property type="entry name" value="Histidine_triad_CS"/>
</dbReference>
<dbReference type="PROSITE" id="PS00892">
    <property type="entry name" value="HIT_1"/>
    <property type="match status" value="1"/>
</dbReference>
<feature type="short sequence motif" description="Histidine triad motif" evidence="2 3">
    <location>
        <begin position="426"/>
        <end position="430"/>
    </location>
</feature>
<dbReference type="FunFam" id="3.30.428.10:FF:000005">
    <property type="entry name" value="Histidine triad nucleotide-binding protein 1"/>
    <property type="match status" value="1"/>
</dbReference>
<proteinExistence type="predicted"/>
<name>A0AAN8S4C5_POLSC</name>
<dbReference type="EMBL" id="JAWJWE010000005">
    <property type="protein sequence ID" value="KAK6634707.1"/>
    <property type="molecule type" value="Genomic_DNA"/>
</dbReference>
<feature type="active site" description="Tele-AMP-histidine intermediate" evidence="1">
    <location>
        <position position="428"/>
    </location>
</feature>
<organism evidence="6 7">
    <name type="scientific">Polyplax serrata</name>
    <name type="common">Common mouse louse</name>
    <dbReference type="NCBI Taxonomy" id="468196"/>
    <lineage>
        <taxon>Eukaryota</taxon>
        <taxon>Metazoa</taxon>
        <taxon>Ecdysozoa</taxon>
        <taxon>Arthropoda</taxon>
        <taxon>Hexapoda</taxon>
        <taxon>Insecta</taxon>
        <taxon>Pterygota</taxon>
        <taxon>Neoptera</taxon>
        <taxon>Paraneoptera</taxon>
        <taxon>Psocodea</taxon>
        <taxon>Troctomorpha</taxon>
        <taxon>Phthiraptera</taxon>
        <taxon>Anoplura</taxon>
        <taxon>Polyplacidae</taxon>
        <taxon>Polyplax</taxon>
    </lineage>
</organism>
<evidence type="ECO:0000256" key="4">
    <source>
        <dbReference type="SAM" id="MobiDB-lite"/>
    </source>
</evidence>
<feature type="region of interest" description="Disordered" evidence="4">
    <location>
        <begin position="247"/>
        <end position="293"/>
    </location>
</feature>
<dbReference type="InterPro" id="IPR001310">
    <property type="entry name" value="Histidine_triad_HIT"/>
</dbReference>
<dbReference type="InterPro" id="IPR036265">
    <property type="entry name" value="HIT-like_sf"/>
</dbReference>
<dbReference type="Gene3D" id="3.30.428.10">
    <property type="entry name" value="HIT-like"/>
    <property type="match status" value="1"/>
</dbReference>
<evidence type="ECO:0000259" key="5">
    <source>
        <dbReference type="PROSITE" id="PS51084"/>
    </source>
</evidence>
<evidence type="ECO:0000256" key="1">
    <source>
        <dbReference type="PIRSR" id="PIRSR601310-1"/>
    </source>
</evidence>
<comment type="caution">
    <text evidence="6">The sequence shown here is derived from an EMBL/GenBank/DDBJ whole genome shotgun (WGS) entry which is preliminary data.</text>
</comment>
<protein>
    <recommendedName>
        <fullName evidence="5">HIT domain-containing protein</fullName>
    </recommendedName>
</protein>
<dbReference type="GO" id="GO:0003824">
    <property type="term" value="F:catalytic activity"/>
    <property type="evidence" value="ECO:0007669"/>
    <property type="project" value="InterPro"/>
</dbReference>
<dbReference type="SUPFAM" id="SSF54197">
    <property type="entry name" value="HIT-like"/>
    <property type="match status" value="1"/>
</dbReference>
<reference evidence="6 7" key="1">
    <citation type="submission" date="2023-10" db="EMBL/GenBank/DDBJ databases">
        <title>Genomes of two closely related lineages of the louse Polyplax serrata with different host specificities.</title>
        <authorList>
            <person name="Martinu J."/>
            <person name="Tarabai H."/>
            <person name="Stefka J."/>
            <person name="Hypsa V."/>
        </authorList>
    </citation>
    <scope>NUCLEOTIDE SEQUENCE [LARGE SCALE GENOMIC DNA]</scope>
    <source>
        <strain evidence="6">HR10_N</strain>
    </source>
</reference>
<evidence type="ECO:0000256" key="3">
    <source>
        <dbReference type="PROSITE-ProRule" id="PRU00464"/>
    </source>
</evidence>
<dbReference type="Pfam" id="PF01230">
    <property type="entry name" value="HIT"/>
    <property type="match status" value="1"/>
</dbReference>
<evidence type="ECO:0000256" key="2">
    <source>
        <dbReference type="PIRSR" id="PIRSR601310-3"/>
    </source>
</evidence>
<dbReference type="InterPro" id="IPR011146">
    <property type="entry name" value="HIT-like"/>
</dbReference>
<sequence>MEKATSTLRRSGAFLLSFGTGYQELNLIISDLKSLKSQVKAVRDSQQTILQDITNWTCVDENRALQELFLHLSDLNALWSEVQTTFADQIAEFRHQFETILEGERTIDAARNKFANCEVGEEKAKKKLKKAQKKQAGEEIRTAEMKIQECVTQKALMQAEVTEKIKENEAVKLIVVKDGLLKLSQAYLSLSQKCLYIFEAQRDIVKCLPDIEDKEIVDVKFDGLSGAKDILQRARTLVKDYKIMNAPLSQPRSTDPPPPYSPTPLYTNSPYNPYYHSPAETSTATSPEGNGAHGNLYPTIGSDEHDLADAITNREKADNEVSRAKKARNTGGPTIFDKIINKEIKADILYEDENCLAFNDVSPQAPVHFLVIPKKRISMLEKAEANDEPILGKLLLVAKTLASQKLKEGFRVVINNGVHGSQSVYHLHLHVLGGRQMNWPPG</sequence>
<dbReference type="Gene3D" id="1.20.1270.60">
    <property type="entry name" value="Arfaptin homology (AH) domain/BAR domain"/>
    <property type="match status" value="1"/>
</dbReference>